<comment type="cofactor">
    <cofactor evidence="1">
        <name>pyridoxal 5'-phosphate</name>
        <dbReference type="ChEBI" id="CHEBI:597326"/>
    </cofactor>
</comment>
<feature type="domain" description="Aminotransferase class I/classII large" evidence="3">
    <location>
        <begin position="64"/>
        <end position="334"/>
    </location>
</feature>
<organism evidence="4 5">
    <name type="scientific">Methylotuvimicrobium buryatense</name>
    <name type="common">Methylomicrobium buryatense</name>
    <dbReference type="NCBI Taxonomy" id="95641"/>
    <lineage>
        <taxon>Bacteria</taxon>
        <taxon>Pseudomonadati</taxon>
        <taxon>Pseudomonadota</taxon>
        <taxon>Gammaproteobacteria</taxon>
        <taxon>Methylococcales</taxon>
        <taxon>Methylococcaceae</taxon>
        <taxon>Methylotuvimicrobium</taxon>
    </lineage>
</organism>
<dbReference type="InterPro" id="IPR004839">
    <property type="entry name" value="Aminotransferase_I/II_large"/>
</dbReference>
<evidence type="ECO:0000256" key="1">
    <source>
        <dbReference type="ARBA" id="ARBA00001933"/>
    </source>
</evidence>
<dbReference type="GO" id="GO:0008483">
    <property type="term" value="F:transaminase activity"/>
    <property type="evidence" value="ECO:0007669"/>
    <property type="project" value="UniProtKB-KW"/>
</dbReference>
<name>A0A4P9UKL3_METBY</name>
<proteinExistence type="predicted"/>
<keyword evidence="5" id="KW-1185">Reference proteome</keyword>
<dbReference type="CDD" id="cd00609">
    <property type="entry name" value="AAT_like"/>
    <property type="match status" value="1"/>
</dbReference>
<dbReference type="Gene3D" id="3.40.640.10">
    <property type="entry name" value="Type I PLP-dependent aspartate aminotransferase-like (Major domain)"/>
    <property type="match status" value="1"/>
</dbReference>
<dbReference type="OrthoDB" id="9799304at2"/>
<evidence type="ECO:0000256" key="2">
    <source>
        <dbReference type="ARBA" id="ARBA00022898"/>
    </source>
</evidence>
<dbReference type="PANTHER" id="PTHR42885:SF1">
    <property type="entry name" value="THREONINE-PHOSPHATE DECARBOXYLASE"/>
    <property type="match status" value="1"/>
</dbReference>
<evidence type="ECO:0000313" key="5">
    <source>
        <dbReference type="Proteomes" id="UP000305881"/>
    </source>
</evidence>
<dbReference type="InterPro" id="IPR015424">
    <property type="entry name" value="PyrdxlP-dep_Trfase"/>
</dbReference>
<dbReference type="RefSeq" id="WP_017840474.1">
    <property type="nucleotide sequence ID" value="NZ_CP035467.1"/>
</dbReference>
<dbReference type="GO" id="GO:0030170">
    <property type="term" value="F:pyridoxal phosphate binding"/>
    <property type="evidence" value="ECO:0007669"/>
    <property type="project" value="InterPro"/>
</dbReference>
<dbReference type="PANTHER" id="PTHR42885">
    <property type="entry name" value="HISTIDINOL-PHOSPHATE AMINOTRANSFERASE-RELATED"/>
    <property type="match status" value="1"/>
</dbReference>
<dbReference type="Proteomes" id="UP000305881">
    <property type="component" value="Chromosome"/>
</dbReference>
<sequence>MKHGGNIYSFAERIGCRPDQVLDFSANINPVQAIDWRTLQFDPSPYADPDYSALKEALRYRYPLPNDTDLEPFNGASAAIFALLRRLHPEEVVLYTPMYVEYGRIAQQLDCRIRCIDRFDHFEQTEIPPHSTVIFVNPATPDGALYDLHKLLAQWQAARCTILIDESFLDFCPAAATTSIADRIGQIPNLYLIKSLSKFYGSAGVRIGFVAAEKTAITKLKQLEPAWKLSSFDIAYMQQALSNDTFANNTRRQTTQLRESLRQMLEDSKLFDRVYPSQANFILVRLAKIDGHALQRHLEKARILIRVCDNFEGLDKRYVRFAVKDAESIARLAECLQHV</sequence>
<protein>
    <submittedName>
        <fullName evidence="4">Aminotransferase class I/II-fold pyridoxal phosphate-dependent enzyme</fullName>
    </submittedName>
</protein>
<accession>A0A4P9UKL3</accession>
<dbReference type="SUPFAM" id="SSF53383">
    <property type="entry name" value="PLP-dependent transferases"/>
    <property type="match status" value="1"/>
</dbReference>
<gene>
    <name evidence="4" type="ORF">EQU24_05385</name>
</gene>
<keyword evidence="2" id="KW-0663">Pyridoxal phosphate</keyword>
<dbReference type="EMBL" id="CP035467">
    <property type="protein sequence ID" value="QCW81744.1"/>
    <property type="molecule type" value="Genomic_DNA"/>
</dbReference>
<evidence type="ECO:0000313" key="4">
    <source>
        <dbReference type="EMBL" id="QCW81744.1"/>
    </source>
</evidence>
<dbReference type="Pfam" id="PF00155">
    <property type="entry name" value="Aminotran_1_2"/>
    <property type="match status" value="1"/>
</dbReference>
<dbReference type="Gene3D" id="3.90.1150.10">
    <property type="entry name" value="Aspartate Aminotransferase, domain 1"/>
    <property type="match status" value="1"/>
</dbReference>
<keyword evidence="4" id="KW-0032">Aminotransferase</keyword>
<dbReference type="InterPro" id="IPR015421">
    <property type="entry name" value="PyrdxlP-dep_Trfase_major"/>
</dbReference>
<evidence type="ECO:0000259" key="3">
    <source>
        <dbReference type="Pfam" id="PF00155"/>
    </source>
</evidence>
<keyword evidence="4" id="KW-0808">Transferase</keyword>
<dbReference type="KEGG" id="mbur:EQU24_05385"/>
<dbReference type="InterPro" id="IPR015422">
    <property type="entry name" value="PyrdxlP-dep_Trfase_small"/>
</dbReference>
<dbReference type="STRING" id="675511.GCA_000341735_01934"/>
<reference evidence="5" key="1">
    <citation type="journal article" date="2019" name="J. Bacteriol.">
        <title>A Mutagenic Screen Identifies a TonB-Dependent Receptor Required for the Lanthanide Metal Switch in the Type I Methanotroph 'Methylotuvimicrobium buryatense' 5GB1C.</title>
        <authorList>
            <person name="Groom J.D."/>
            <person name="Ford S.M."/>
            <person name="Pesesky M.W."/>
            <person name="Lidstrom M.E."/>
        </authorList>
    </citation>
    <scope>NUCLEOTIDE SEQUENCE [LARGE SCALE GENOMIC DNA]</scope>
    <source>
        <strain evidence="5">5GB1C</strain>
    </source>
</reference>
<dbReference type="AlphaFoldDB" id="A0A4P9UKL3"/>